<dbReference type="PANTHER" id="PTHR33780">
    <property type="entry name" value="EXPRESSED PROTEIN"/>
    <property type="match status" value="1"/>
</dbReference>
<name>M8CPE8_AEGTA</name>
<evidence type="ECO:0000256" key="1">
    <source>
        <dbReference type="SAM" id="MobiDB-lite"/>
    </source>
</evidence>
<dbReference type="InterPro" id="IPR057713">
    <property type="entry name" value="DUF7953"/>
</dbReference>
<dbReference type="PANTHER" id="PTHR33780:SF3">
    <property type="entry name" value="EXPRESSED PROTEIN"/>
    <property type="match status" value="1"/>
</dbReference>
<evidence type="ECO:0000313" key="3">
    <source>
        <dbReference type="EnsemblPlants" id="EMT25446"/>
    </source>
</evidence>
<reference evidence="3" key="1">
    <citation type="submission" date="2015-06" db="UniProtKB">
        <authorList>
            <consortium name="EnsemblPlants"/>
        </authorList>
    </citation>
    <scope>IDENTIFICATION</scope>
</reference>
<dbReference type="AlphaFoldDB" id="M8CPE8"/>
<dbReference type="Pfam" id="PF25829">
    <property type="entry name" value="DUF7953"/>
    <property type="match status" value="1"/>
</dbReference>
<proteinExistence type="predicted"/>
<feature type="region of interest" description="Disordered" evidence="1">
    <location>
        <begin position="219"/>
        <end position="253"/>
    </location>
</feature>
<evidence type="ECO:0000259" key="2">
    <source>
        <dbReference type="Pfam" id="PF25829"/>
    </source>
</evidence>
<feature type="compositionally biased region" description="Basic residues" evidence="1">
    <location>
        <begin position="227"/>
        <end position="238"/>
    </location>
</feature>
<organism evidence="3">
    <name type="scientific">Aegilops tauschii</name>
    <name type="common">Tausch's goatgrass</name>
    <name type="synonym">Aegilops squarrosa</name>
    <dbReference type="NCBI Taxonomy" id="37682"/>
    <lineage>
        <taxon>Eukaryota</taxon>
        <taxon>Viridiplantae</taxon>
        <taxon>Streptophyta</taxon>
        <taxon>Embryophyta</taxon>
        <taxon>Tracheophyta</taxon>
        <taxon>Spermatophyta</taxon>
        <taxon>Magnoliopsida</taxon>
        <taxon>Liliopsida</taxon>
        <taxon>Poales</taxon>
        <taxon>Poaceae</taxon>
        <taxon>BOP clade</taxon>
        <taxon>Pooideae</taxon>
        <taxon>Triticodae</taxon>
        <taxon>Triticeae</taxon>
        <taxon>Triticinae</taxon>
        <taxon>Aegilops</taxon>
    </lineage>
</organism>
<accession>M8CPE8</accession>
<dbReference type="EnsemblPlants" id="EMT25446">
    <property type="protein sequence ID" value="EMT25446"/>
    <property type="gene ID" value="F775_00082"/>
</dbReference>
<feature type="domain" description="DUF7953" evidence="2">
    <location>
        <begin position="16"/>
        <end position="124"/>
    </location>
</feature>
<protein>
    <recommendedName>
        <fullName evidence="2">DUF7953 domain-containing protein</fullName>
    </recommendedName>
</protein>
<sequence length="253" mass="28761">MGVLYEEEGLGAFSSRLVTLDTVDIFTTHEWFSRPTVFFRCSGDNQTYLPDVKEANLIYTFKGEESWQPLTELPEKKCKRCGLYEQDMFRNDVFDEWELCSSDFKDGKYTHFKEGQFNATFLCPNCTVSAAPPQLKDTTLTATEQLFRFVALFPLIRSGNGLVLPQMLLGRRQFFTRAPTAFHVFFSTSAFGAQTVFHPCPNHLPCIFLDFARVSPTNLREKEKREGRRRKQAGRSGRRGATAVCPGEAGFNG</sequence>